<proteinExistence type="predicted"/>
<dbReference type="EMBL" id="LKMD01000105">
    <property type="protein sequence ID" value="PIA93620.1"/>
    <property type="molecule type" value="Genomic_DNA"/>
</dbReference>
<dbReference type="Proteomes" id="UP001302367">
    <property type="component" value="Chromosome 4"/>
</dbReference>
<evidence type="ECO:0000313" key="4">
    <source>
        <dbReference type="Proteomes" id="UP001302367"/>
    </source>
</evidence>
<accession>A0A2G5HM55</accession>
<organism evidence="1 3">
    <name type="scientific">Cercospora beticola</name>
    <name type="common">Sugarbeet leaf spot fungus</name>
    <dbReference type="NCBI Taxonomy" id="122368"/>
    <lineage>
        <taxon>Eukaryota</taxon>
        <taxon>Fungi</taxon>
        <taxon>Dikarya</taxon>
        <taxon>Ascomycota</taxon>
        <taxon>Pezizomycotina</taxon>
        <taxon>Dothideomycetes</taxon>
        <taxon>Dothideomycetidae</taxon>
        <taxon>Mycosphaerellales</taxon>
        <taxon>Mycosphaerellaceae</taxon>
        <taxon>Cercospora</taxon>
    </lineage>
</organism>
<gene>
    <name evidence="1" type="ORF">CB0940_04434</name>
    <name evidence="2" type="ORF">RHO25_006305</name>
</gene>
<keyword evidence="4" id="KW-1185">Reference proteome</keyword>
<reference evidence="1 3" key="1">
    <citation type="submission" date="2015-10" db="EMBL/GenBank/DDBJ databases">
        <title>The cercosporin biosynthetic gene cluster was horizontally transferred to several fungal lineages and shown to be expanded in Cercospora beticola based on microsynteny with recipient genomes.</title>
        <authorList>
            <person name="De Jonge R."/>
            <person name="Ebert M.K."/>
            <person name="Suttle J.C."/>
            <person name="Jurick Ii W.M."/>
            <person name="Secor G.A."/>
            <person name="Thomma B.P."/>
            <person name="Van De Peer Y."/>
            <person name="Bolton M.D."/>
        </authorList>
    </citation>
    <scope>NUCLEOTIDE SEQUENCE [LARGE SCALE GENOMIC DNA]</scope>
    <source>
        <strain evidence="1 3">09-40</strain>
    </source>
</reference>
<reference evidence="2 4" key="2">
    <citation type="submission" date="2023-09" db="EMBL/GenBank/DDBJ databases">
        <title>Complete-Gapless Cercospora beticola genome.</title>
        <authorList>
            <person name="Wyatt N.A."/>
            <person name="Spanner R.E."/>
            <person name="Bolton M.D."/>
        </authorList>
    </citation>
    <scope>NUCLEOTIDE SEQUENCE [LARGE SCALE GENOMIC DNA]</scope>
    <source>
        <strain evidence="2">Cb09-40</strain>
    </source>
</reference>
<dbReference type="OrthoDB" id="3623053at2759"/>
<dbReference type="AlphaFoldDB" id="A0A2G5HM55"/>
<sequence length="211" mass="23690">MSGSPRRAAGVAEEHRAFIDRMELMYEYLIGEGYVRHMDIQVPPHGMPKDPVNVINLRGAGLEPDTIELIGILPCFTNYANAEQRVASRLEYDIPIAPGCAAVSYLVNSFLPEDFRDVGSDERMPPTTFKIATAIGPAGWNIAYDMQKKMITKWPLNGWANRHDVSVEDFFSDWAQRVKSDEWVFSARPACFLRTIQVRPGTGTNGHAHDH</sequence>
<evidence type="ECO:0000313" key="2">
    <source>
        <dbReference type="EMBL" id="WPB01675.1"/>
    </source>
</evidence>
<name>A0A2G5HM55_CERBT</name>
<dbReference type="Proteomes" id="UP000230605">
    <property type="component" value="Chromosome 4"/>
</dbReference>
<dbReference type="EMBL" id="CP134187">
    <property type="protein sequence ID" value="WPB01675.1"/>
    <property type="molecule type" value="Genomic_DNA"/>
</dbReference>
<evidence type="ECO:0000313" key="1">
    <source>
        <dbReference type="EMBL" id="PIA93620.1"/>
    </source>
</evidence>
<protein>
    <submittedName>
        <fullName evidence="1">Uncharacterized protein</fullName>
    </submittedName>
</protein>
<evidence type="ECO:0000313" key="3">
    <source>
        <dbReference type="Proteomes" id="UP000230605"/>
    </source>
</evidence>